<dbReference type="PROSITE" id="PS50893">
    <property type="entry name" value="ABC_TRANSPORTER_2"/>
    <property type="match status" value="2"/>
</dbReference>
<dbReference type="SUPFAM" id="SSF52540">
    <property type="entry name" value="P-loop containing nucleoside triphosphate hydrolases"/>
    <property type="match status" value="2"/>
</dbReference>
<dbReference type="InterPro" id="IPR003593">
    <property type="entry name" value="AAA+_ATPase"/>
</dbReference>
<gene>
    <name evidence="10" type="ORF">ENK37_03455</name>
</gene>
<feature type="domain" description="ABC transporter" evidence="9">
    <location>
        <begin position="258"/>
        <end position="497"/>
    </location>
</feature>
<dbReference type="CDD" id="cd03215">
    <property type="entry name" value="ABC_Carb_Monos_II"/>
    <property type="match status" value="1"/>
</dbReference>
<evidence type="ECO:0000256" key="3">
    <source>
        <dbReference type="ARBA" id="ARBA00022475"/>
    </source>
</evidence>
<dbReference type="PANTHER" id="PTHR43790:SF4">
    <property type="entry name" value="GUANOSINE IMPORT ATP-BINDING PROTEIN NUPO"/>
    <property type="match status" value="1"/>
</dbReference>
<feature type="domain" description="ABC transporter" evidence="9">
    <location>
        <begin position="8"/>
        <end position="241"/>
    </location>
</feature>
<dbReference type="Pfam" id="PF00005">
    <property type="entry name" value="ABC_tran"/>
    <property type="match status" value="2"/>
</dbReference>
<evidence type="ECO:0000256" key="7">
    <source>
        <dbReference type="ARBA" id="ARBA00022967"/>
    </source>
</evidence>
<evidence type="ECO:0000256" key="1">
    <source>
        <dbReference type="ARBA" id="ARBA00004202"/>
    </source>
</evidence>
<dbReference type="PROSITE" id="PS00211">
    <property type="entry name" value="ABC_TRANSPORTER_1"/>
    <property type="match status" value="1"/>
</dbReference>
<keyword evidence="6 10" id="KW-0067">ATP-binding</keyword>
<dbReference type="Proteomes" id="UP000885759">
    <property type="component" value="Unassembled WGS sequence"/>
</dbReference>
<evidence type="ECO:0000259" key="9">
    <source>
        <dbReference type="PROSITE" id="PS50893"/>
    </source>
</evidence>
<dbReference type="PANTHER" id="PTHR43790">
    <property type="entry name" value="CARBOHYDRATE TRANSPORT ATP-BINDING PROTEIN MG119-RELATED"/>
    <property type="match status" value="1"/>
</dbReference>
<dbReference type="GO" id="GO:0005524">
    <property type="term" value="F:ATP binding"/>
    <property type="evidence" value="ECO:0007669"/>
    <property type="project" value="UniProtKB-KW"/>
</dbReference>
<dbReference type="GO" id="GO:0016887">
    <property type="term" value="F:ATP hydrolysis activity"/>
    <property type="evidence" value="ECO:0007669"/>
    <property type="project" value="InterPro"/>
</dbReference>
<evidence type="ECO:0000256" key="2">
    <source>
        <dbReference type="ARBA" id="ARBA00022448"/>
    </source>
</evidence>
<keyword evidence="2" id="KW-0813">Transport</keyword>
<dbReference type="GO" id="GO:0005886">
    <property type="term" value="C:plasma membrane"/>
    <property type="evidence" value="ECO:0007669"/>
    <property type="project" value="UniProtKB-SubCell"/>
</dbReference>
<keyword evidence="7" id="KW-1278">Translocase</keyword>
<reference evidence="10" key="1">
    <citation type="journal article" date="2020" name="mSystems">
        <title>Genome- and Community-Level Interaction Insights into Carbon Utilization and Element Cycling Functions of Hydrothermarchaeota in Hydrothermal Sediment.</title>
        <authorList>
            <person name="Zhou Z."/>
            <person name="Liu Y."/>
            <person name="Xu W."/>
            <person name="Pan J."/>
            <person name="Luo Z.H."/>
            <person name="Li M."/>
        </authorList>
    </citation>
    <scope>NUCLEOTIDE SEQUENCE [LARGE SCALE GENOMIC DNA]</scope>
    <source>
        <strain evidence="10">HyVt-570</strain>
    </source>
</reference>
<keyword evidence="4" id="KW-0677">Repeat</keyword>
<evidence type="ECO:0000256" key="4">
    <source>
        <dbReference type="ARBA" id="ARBA00022737"/>
    </source>
</evidence>
<dbReference type="InterPro" id="IPR017871">
    <property type="entry name" value="ABC_transporter-like_CS"/>
</dbReference>
<protein>
    <submittedName>
        <fullName evidence="10">ABC transporter ATP-binding protein</fullName>
    </submittedName>
</protein>
<keyword evidence="5" id="KW-0547">Nucleotide-binding</keyword>
<organism evidence="10">
    <name type="scientific">Oceanithermus profundus</name>
    <dbReference type="NCBI Taxonomy" id="187137"/>
    <lineage>
        <taxon>Bacteria</taxon>
        <taxon>Thermotogati</taxon>
        <taxon>Deinococcota</taxon>
        <taxon>Deinococci</taxon>
        <taxon>Thermales</taxon>
        <taxon>Thermaceae</taxon>
        <taxon>Oceanithermus</taxon>
    </lineage>
</organism>
<sequence length="498" mass="54840">MTEPNALLTLKNVTKRFPGVVAVDRVSLEVYPGEVHALLGENGAGKTTLVSLLYGLYPPDEGEIFWRGRRVRIRSPQEAIRMGIGLVPQHPLLVRAHTVLENLALGMPRGFLFPTRGLEARIAELTHHYGFRFDPHAPVWQLSEGEKQRVEIVRALLQGARLLVLDEPTSVLTPQEARELFKVIRRMRSEGEAVIFISHKLDEVLEVADRISVLRKGRLVGQVTRAEADKAELARMMVGRQVSFERTKPPARPGEAVLELAGVHVTNDRGLPALRGVDLRVRAGEILGLAGVAGSGQRELVEVVTGLRRPERGEVRVLGRAPWSRRRARIAHIPEDRRRQGVAGGLDLAENLILHDYGRPPFARGPLLDRRAVYAFAREQIARYRIDPPDPRTPARLLSGGNLQKLILARELHGEPPLIVAVHPTYGLDVGATELVHELLIEQSRGGAAVLLVSEDLDEVLALADRVAVIQGGRIVGEVPAEAADRERIGLWMAGVGA</sequence>
<dbReference type="InterPro" id="IPR003439">
    <property type="entry name" value="ABC_transporter-like_ATP-bd"/>
</dbReference>
<comment type="caution">
    <text evidence="10">The sequence shown here is derived from an EMBL/GenBank/DDBJ whole genome shotgun (WGS) entry which is preliminary data.</text>
</comment>
<dbReference type="EMBL" id="DRPZ01000091">
    <property type="protein sequence ID" value="HGY09101.1"/>
    <property type="molecule type" value="Genomic_DNA"/>
</dbReference>
<comment type="subcellular location">
    <subcellularLocation>
        <location evidence="1">Cell membrane</location>
        <topology evidence="1">Peripheral membrane protein</topology>
    </subcellularLocation>
</comment>
<keyword evidence="8" id="KW-0472">Membrane</keyword>
<dbReference type="AlphaFoldDB" id="A0A7C4ZH60"/>
<evidence type="ECO:0000256" key="5">
    <source>
        <dbReference type="ARBA" id="ARBA00022741"/>
    </source>
</evidence>
<dbReference type="CDD" id="cd03216">
    <property type="entry name" value="ABC_Carb_Monos_I"/>
    <property type="match status" value="1"/>
</dbReference>
<accession>A0A7C4ZH60</accession>
<evidence type="ECO:0000256" key="8">
    <source>
        <dbReference type="ARBA" id="ARBA00023136"/>
    </source>
</evidence>
<dbReference type="InterPro" id="IPR050107">
    <property type="entry name" value="ABC_carbohydrate_import_ATPase"/>
</dbReference>
<name>A0A7C4ZH60_9DEIN</name>
<evidence type="ECO:0000256" key="6">
    <source>
        <dbReference type="ARBA" id="ARBA00022840"/>
    </source>
</evidence>
<dbReference type="FunFam" id="3.40.50.300:FF:000127">
    <property type="entry name" value="Ribose import ATP-binding protein RbsA"/>
    <property type="match status" value="1"/>
</dbReference>
<dbReference type="SMART" id="SM00382">
    <property type="entry name" value="AAA"/>
    <property type="match status" value="1"/>
</dbReference>
<dbReference type="InterPro" id="IPR027417">
    <property type="entry name" value="P-loop_NTPase"/>
</dbReference>
<dbReference type="Gene3D" id="3.40.50.300">
    <property type="entry name" value="P-loop containing nucleotide triphosphate hydrolases"/>
    <property type="match status" value="2"/>
</dbReference>
<proteinExistence type="predicted"/>
<keyword evidence="3" id="KW-1003">Cell membrane</keyword>
<evidence type="ECO:0000313" key="10">
    <source>
        <dbReference type="EMBL" id="HGY09101.1"/>
    </source>
</evidence>